<organism evidence="2 3">
    <name type="scientific">Talaromyces islandicus</name>
    <name type="common">Penicillium islandicum</name>
    <dbReference type="NCBI Taxonomy" id="28573"/>
    <lineage>
        <taxon>Eukaryota</taxon>
        <taxon>Fungi</taxon>
        <taxon>Dikarya</taxon>
        <taxon>Ascomycota</taxon>
        <taxon>Pezizomycotina</taxon>
        <taxon>Eurotiomycetes</taxon>
        <taxon>Eurotiomycetidae</taxon>
        <taxon>Eurotiales</taxon>
        <taxon>Trichocomaceae</taxon>
        <taxon>Talaromyces</taxon>
        <taxon>Talaromyces sect. Islandici</taxon>
    </lineage>
</organism>
<evidence type="ECO:0000313" key="3">
    <source>
        <dbReference type="Proteomes" id="UP000054383"/>
    </source>
</evidence>
<accession>A0A0U1M0H0</accession>
<dbReference type="Proteomes" id="UP000054383">
    <property type="component" value="Unassembled WGS sequence"/>
</dbReference>
<dbReference type="STRING" id="28573.A0A0U1M0H0"/>
<feature type="signal peptide" evidence="1">
    <location>
        <begin position="1"/>
        <end position="16"/>
    </location>
</feature>
<feature type="chain" id="PRO_5006711410" evidence="1">
    <location>
        <begin position="17"/>
        <end position="322"/>
    </location>
</feature>
<evidence type="ECO:0000256" key="1">
    <source>
        <dbReference type="SAM" id="SignalP"/>
    </source>
</evidence>
<evidence type="ECO:0000313" key="2">
    <source>
        <dbReference type="EMBL" id="CRG88646.1"/>
    </source>
</evidence>
<keyword evidence="1" id="KW-0732">Signal</keyword>
<name>A0A0U1M0H0_TALIS</name>
<keyword evidence="3" id="KW-1185">Reference proteome</keyword>
<dbReference type="EMBL" id="CVMT01000005">
    <property type="protein sequence ID" value="CRG88646.1"/>
    <property type="molecule type" value="Genomic_DNA"/>
</dbReference>
<proteinExistence type="predicted"/>
<dbReference type="OrthoDB" id="10466520at2759"/>
<gene>
    <name evidence="2" type="ORF">PISL3812_05677</name>
</gene>
<dbReference type="AlphaFoldDB" id="A0A0U1M0H0"/>
<dbReference type="OMA" id="HCITSTV"/>
<protein>
    <submittedName>
        <fullName evidence="2">Uncharacterized protein</fullName>
    </submittedName>
</protein>
<sequence length="322" mass="34035">MLWMIRLLAVANLALALPKAYFHPAWDHDGLVVGKASPTTTSTPNVVTHYSTKVVKSTYTITPSSALAAPAPTSTFTSIAHSSILTSAGSAVEYVTVTVTNPVYQTITAVAGQAVETIYETLTTRVAAETYHVVVMYITSIRTLVLPTATRSMMGTGLSTVPTPVKGLARRAYDYYGTKTLAPFTSVPPITQPSSIVTSTTPSDVISIIPMSSPASDHDTTTASSMIQHYSTTTKTATPPERSTVYITVSPTVVQTVMQANPSTITSIVTITVTETTGTTTVTSTSPIAVTLTDYAVIGIYPTGGYPVTSIVSTPMSKLRYF</sequence>
<reference evidence="2 3" key="1">
    <citation type="submission" date="2015-04" db="EMBL/GenBank/DDBJ databases">
        <authorList>
            <person name="Syromyatnikov M.Y."/>
            <person name="Popov V.N."/>
        </authorList>
    </citation>
    <scope>NUCLEOTIDE SEQUENCE [LARGE SCALE GENOMIC DNA]</scope>
    <source>
        <strain evidence="2">WF-38-12</strain>
    </source>
</reference>